<evidence type="ECO:0000313" key="2">
    <source>
        <dbReference type="Proteomes" id="UP000265520"/>
    </source>
</evidence>
<proteinExistence type="predicted"/>
<name>A0A392VWL6_9FABA</name>
<dbReference type="Proteomes" id="UP000265520">
    <property type="component" value="Unassembled WGS sequence"/>
</dbReference>
<dbReference type="AlphaFoldDB" id="A0A392VWL6"/>
<keyword evidence="2" id="KW-1185">Reference proteome</keyword>
<evidence type="ECO:0000313" key="1">
    <source>
        <dbReference type="EMBL" id="MCI91883.1"/>
    </source>
</evidence>
<feature type="non-terminal residue" evidence="1">
    <location>
        <position position="1"/>
    </location>
</feature>
<organism evidence="1 2">
    <name type="scientific">Trifolium medium</name>
    <dbReference type="NCBI Taxonomy" id="97028"/>
    <lineage>
        <taxon>Eukaryota</taxon>
        <taxon>Viridiplantae</taxon>
        <taxon>Streptophyta</taxon>
        <taxon>Embryophyta</taxon>
        <taxon>Tracheophyta</taxon>
        <taxon>Spermatophyta</taxon>
        <taxon>Magnoliopsida</taxon>
        <taxon>eudicotyledons</taxon>
        <taxon>Gunneridae</taxon>
        <taxon>Pentapetalae</taxon>
        <taxon>rosids</taxon>
        <taxon>fabids</taxon>
        <taxon>Fabales</taxon>
        <taxon>Fabaceae</taxon>
        <taxon>Papilionoideae</taxon>
        <taxon>50 kb inversion clade</taxon>
        <taxon>NPAAA clade</taxon>
        <taxon>Hologalegina</taxon>
        <taxon>IRL clade</taxon>
        <taxon>Trifolieae</taxon>
        <taxon>Trifolium</taxon>
    </lineage>
</organism>
<reference evidence="1 2" key="1">
    <citation type="journal article" date="2018" name="Front. Plant Sci.">
        <title>Red Clover (Trifolium pratense) and Zigzag Clover (T. medium) - A Picture of Genomic Similarities and Differences.</title>
        <authorList>
            <person name="Dluhosova J."/>
            <person name="Istvanek J."/>
            <person name="Nedelnik J."/>
            <person name="Repkova J."/>
        </authorList>
    </citation>
    <scope>NUCLEOTIDE SEQUENCE [LARGE SCALE GENOMIC DNA]</scope>
    <source>
        <strain evidence="2">cv. 10/8</strain>
        <tissue evidence="1">Leaf</tissue>
    </source>
</reference>
<sequence>EMEILQRMQFCSFDPKVETVAMYRMTVEVKCFNELGEEHDCIDEVREGMFVTEGFIVKVESCE</sequence>
<comment type="caution">
    <text evidence="1">The sequence shown here is derived from an EMBL/GenBank/DDBJ whole genome shotgun (WGS) entry which is preliminary data.</text>
</comment>
<dbReference type="EMBL" id="LXQA011284672">
    <property type="protein sequence ID" value="MCI91883.1"/>
    <property type="molecule type" value="Genomic_DNA"/>
</dbReference>
<protein>
    <submittedName>
        <fullName evidence="1">Uncharacterized protein</fullName>
    </submittedName>
</protein>
<accession>A0A392VWL6</accession>